<reference evidence="1" key="2">
    <citation type="submission" date="2022-01" db="EMBL/GenBank/DDBJ databases">
        <authorList>
            <person name="Yamashiro T."/>
            <person name="Shiraishi A."/>
            <person name="Satake H."/>
            <person name="Nakayama K."/>
        </authorList>
    </citation>
    <scope>NUCLEOTIDE SEQUENCE</scope>
</reference>
<organism evidence="1 2">
    <name type="scientific">Tanacetum coccineum</name>
    <dbReference type="NCBI Taxonomy" id="301880"/>
    <lineage>
        <taxon>Eukaryota</taxon>
        <taxon>Viridiplantae</taxon>
        <taxon>Streptophyta</taxon>
        <taxon>Embryophyta</taxon>
        <taxon>Tracheophyta</taxon>
        <taxon>Spermatophyta</taxon>
        <taxon>Magnoliopsida</taxon>
        <taxon>eudicotyledons</taxon>
        <taxon>Gunneridae</taxon>
        <taxon>Pentapetalae</taxon>
        <taxon>asterids</taxon>
        <taxon>campanulids</taxon>
        <taxon>Asterales</taxon>
        <taxon>Asteraceae</taxon>
        <taxon>Asteroideae</taxon>
        <taxon>Anthemideae</taxon>
        <taxon>Anthemidinae</taxon>
        <taxon>Tanacetum</taxon>
    </lineage>
</organism>
<dbReference type="Proteomes" id="UP001151760">
    <property type="component" value="Unassembled WGS sequence"/>
</dbReference>
<gene>
    <name evidence="1" type="ORF">Tco_0858227</name>
</gene>
<keyword evidence="2" id="KW-1185">Reference proteome</keyword>
<evidence type="ECO:0000313" key="2">
    <source>
        <dbReference type="Proteomes" id="UP001151760"/>
    </source>
</evidence>
<evidence type="ECO:0000313" key="1">
    <source>
        <dbReference type="EMBL" id="GJT11185.1"/>
    </source>
</evidence>
<comment type="caution">
    <text evidence="1">The sequence shown here is derived from an EMBL/GenBank/DDBJ whole genome shotgun (WGS) entry which is preliminary data.</text>
</comment>
<accession>A0ABQ5B8P3</accession>
<protein>
    <recommendedName>
        <fullName evidence="3">Xylulose kinase-1</fullName>
    </recommendedName>
</protein>
<evidence type="ECO:0008006" key="3">
    <source>
        <dbReference type="Google" id="ProtNLM"/>
    </source>
</evidence>
<sequence>MANLDFYDKHNMVAYLQKSEGSEGYHQIVDFLNTCHIKYALIENPTIYVTLIEQFWQIASASTLENGDMEITSTIDRKVKVVFEASIRRHLKLEDSNGISILPTTDIFEQLALMGNMKKASKGYTGVDTPLFQTMLIQGQILQGEGQQSQLIDEAASTGVDNRHGGAATTIYGLEVGQGSGNIHQTPTMPHDSPFPRVHTLRSDKGRMQPNELMELVTKLSDKVAVLENDLKQTKKAYGVAFTKLIKKVKTLDKTIKTSKARRRAQFVMIHHDVQTQGRQQYDLEPDFEFTAPEEVYTVKPDISTANVPVSTASAEVSTAAESLVYIRRSATKRKDKGSHTLQQLRGYSFDEVLFEATMKRVNTFTPMESDDTVPKVIAGISKRSAEEELDMLKNFDRDDLVKLWDLVRERFGSTEPTDDKERALWVELKRLFEPDTNDLLELQRYMHDPLTWRLYDTCGVHHVSTEIGLDIFMLVEKDYPMTRGLPMLMLINKLQVDQHSEMADELLRKIFILANRPRH</sequence>
<name>A0ABQ5B8P3_9ASTR</name>
<reference evidence="1" key="1">
    <citation type="journal article" date="2022" name="Int. J. Mol. Sci.">
        <title>Draft Genome of Tanacetum Coccineum: Genomic Comparison of Closely Related Tanacetum-Family Plants.</title>
        <authorList>
            <person name="Yamashiro T."/>
            <person name="Shiraishi A."/>
            <person name="Nakayama K."/>
            <person name="Satake H."/>
        </authorList>
    </citation>
    <scope>NUCLEOTIDE SEQUENCE</scope>
</reference>
<dbReference type="EMBL" id="BQNB010013048">
    <property type="protein sequence ID" value="GJT11185.1"/>
    <property type="molecule type" value="Genomic_DNA"/>
</dbReference>
<proteinExistence type="predicted"/>